<reference evidence="5 6" key="1">
    <citation type="submission" date="2020-08" db="EMBL/GenBank/DDBJ databases">
        <title>Genomic Encyclopedia of Type Strains, Phase III (KMG-III): the genomes of soil and plant-associated and newly described type strains.</title>
        <authorList>
            <person name="Whitman W."/>
        </authorList>
    </citation>
    <scope>NUCLEOTIDE SEQUENCE [LARGE SCALE GENOMIC DNA]</scope>
    <source>
        <strain evidence="5 6">CECT 3313</strain>
    </source>
</reference>
<evidence type="ECO:0000256" key="1">
    <source>
        <dbReference type="ARBA" id="ARBA00006739"/>
    </source>
</evidence>
<dbReference type="InterPro" id="IPR050834">
    <property type="entry name" value="Glycosyltransf_2"/>
</dbReference>
<evidence type="ECO:0000259" key="4">
    <source>
        <dbReference type="Pfam" id="PF00535"/>
    </source>
</evidence>
<proteinExistence type="inferred from homology"/>
<organism evidence="5 6">
    <name type="scientific">Streptomyces echinatus</name>
    <dbReference type="NCBI Taxonomy" id="67293"/>
    <lineage>
        <taxon>Bacteria</taxon>
        <taxon>Bacillati</taxon>
        <taxon>Actinomycetota</taxon>
        <taxon>Actinomycetes</taxon>
        <taxon>Kitasatosporales</taxon>
        <taxon>Streptomycetaceae</taxon>
        <taxon>Streptomyces</taxon>
    </lineage>
</organism>
<evidence type="ECO:0000256" key="3">
    <source>
        <dbReference type="ARBA" id="ARBA00022679"/>
    </source>
</evidence>
<dbReference type="RefSeq" id="WP_225817454.1">
    <property type="nucleotide sequence ID" value="NZ_JACHJK010000007.1"/>
</dbReference>
<dbReference type="InterPro" id="IPR029044">
    <property type="entry name" value="Nucleotide-diphossugar_trans"/>
</dbReference>
<comment type="caution">
    <text evidence="5">The sequence shown here is derived from an EMBL/GenBank/DDBJ whole genome shotgun (WGS) entry which is preliminary data.</text>
</comment>
<gene>
    <name evidence="5" type="ORF">FHS34_004332</name>
</gene>
<keyword evidence="6" id="KW-1185">Reference proteome</keyword>
<dbReference type="AlphaFoldDB" id="A0A7W9URW0"/>
<dbReference type="SUPFAM" id="SSF53448">
    <property type="entry name" value="Nucleotide-diphospho-sugar transferases"/>
    <property type="match status" value="1"/>
</dbReference>
<evidence type="ECO:0000313" key="6">
    <source>
        <dbReference type="Proteomes" id="UP000585836"/>
    </source>
</evidence>
<comment type="similarity">
    <text evidence="1">Belongs to the glycosyltransferase 2 family.</text>
</comment>
<name>A0A7W9URW0_9ACTN</name>
<dbReference type="GO" id="GO:0016757">
    <property type="term" value="F:glycosyltransferase activity"/>
    <property type="evidence" value="ECO:0007669"/>
    <property type="project" value="UniProtKB-KW"/>
</dbReference>
<dbReference type="Gene3D" id="3.90.550.10">
    <property type="entry name" value="Spore Coat Polysaccharide Biosynthesis Protein SpsA, Chain A"/>
    <property type="match status" value="1"/>
</dbReference>
<accession>A0A7W9URW0</accession>
<keyword evidence="2" id="KW-0328">Glycosyltransferase</keyword>
<dbReference type="PANTHER" id="PTHR43685:SF5">
    <property type="entry name" value="GLYCOSYLTRANSFERASE EPSE-RELATED"/>
    <property type="match status" value="1"/>
</dbReference>
<dbReference type="Proteomes" id="UP000585836">
    <property type="component" value="Unassembled WGS sequence"/>
</dbReference>
<dbReference type="EMBL" id="JACHJK010000007">
    <property type="protein sequence ID" value="MBB5928862.1"/>
    <property type="molecule type" value="Genomic_DNA"/>
</dbReference>
<keyword evidence="3 5" id="KW-0808">Transferase</keyword>
<protein>
    <submittedName>
        <fullName evidence="5">Glycosyltransferase involved in cell wall biosynthesis</fullName>
    </submittedName>
</protein>
<feature type="domain" description="Glycosyltransferase 2-like" evidence="4">
    <location>
        <begin position="18"/>
        <end position="116"/>
    </location>
</feature>
<dbReference type="PANTHER" id="PTHR43685">
    <property type="entry name" value="GLYCOSYLTRANSFERASE"/>
    <property type="match status" value="1"/>
</dbReference>
<dbReference type="CDD" id="cd00761">
    <property type="entry name" value="Glyco_tranf_GTA_type"/>
    <property type="match status" value="1"/>
</dbReference>
<evidence type="ECO:0000256" key="2">
    <source>
        <dbReference type="ARBA" id="ARBA00022676"/>
    </source>
</evidence>
<sequence>MSAPVSRRVTVVTAVHGPSARFLPDAYASLRAQRLPAGWEWDWVVQQDGTTDDVRPYLPDDGRVSFRQGRPGGPGVARTIALARAEGAYVKVLDADDQLMPGALARDLAVLEADSTVGWTTCRVLDLLPDGSTVAFPGDPGDGPLERGAVLDHWKRNGFRAPVHPASLCVRRELLVALGGWMALPASEDTGLLLALDAVSRGWFSAEAGLLYRKWEGQVTGQAAHVDPAELAARTSVAEGRARALADFGWGYPPAPAAPASAAPATPPAP</sequence>
<evidence type="ECO:0000313" key="5">
    <source>
        <dbReference type="EMBL" id="MBB5928862.1"/>
    </source>
</evidence>
<dbReference type="Pfam" id="PF00535">
    <property type="entry name" value="Glycos_transf_2"/>
    <property type="match status" value="1"/>
</dbReference>
<dbReference type="InterPro" id="IPR001173">
    <property type="entry name" value="Glyco_trans_2-like"/>
</dbReference>